<feature type="chain" id="PRO_5043271335" evidence="2">
    <location>
        <begin position="22"/>
        <end position="1362"/>
    </location>
</feature>
<protein>
    <submittedName>
        <fullName evidence="4">40S ribosomal protein S6</fullName>
    </submittedName>
</protein>
<evidence type="ECO:0000256" key="2">
    <source>
        <dbReference type="SAM" id="SignalP"/>
    </source>
</evidence>
<feature type="transmembrane region" description="Helical" evidence="1">
    <location>
        <begin position="738"/>
        <end position="757"/>
    </location>
</feature>
<dbReference type="PANTHER" id="PTHR46967">
    <property type="entry name" value="INSULIN-LIKE GROWTH FACTOR BINDING PROTEIN,N-TERMINAL"/>
    <property type="match status" value="1"/>
</dbReference>
<feature type="transmembrane region" description="Helical" evidence="1">
    <location>
        <begin position="874"/>
        <end position="893"/>
    </location>
</feature>
<keyword evidence="1" id="KW-0472">Membrane</keyword>
<keyword evidence="5" id="KW-1185">Reference proteome</keyword>
<keyword evidence="1" id="KW-0812">Transmembrane</keyword>
<feature type="transmembrane region" description="Helical" evidence="1">
    <location>
        <begin position="952"/>
        <end position="974"/>
    </location>
</feature>
<dbReference type="Gene3D" id="3.40.190.100">
    <property type="entry name" value="Glycine betaine-binding periplasmic protein, domain 2"/>
    <property type="match status" value="1"/>
</dbReference>
<evidence type="ECO:0000313" key="4">
    <source>
        <dbReference type="EMBL" id="CAL4793251.1"/>
    </source>
</evidence>
<keyword evidence="1" id="KW-1133">Transmembrane helix</keyword>
<dbReference type="PANTHER" id="PTHR46967:SF2">
    <property type="entry name" value="SUSHI, VON WILLEBRAND FACTOR TYPE A, EGF AND PENTRAXIN DOMAIN-CONTAINING PROTEIN 1-LIKE"/>
    <property type="match status" value="1"/>
</dbReference>
<feature type="transmembrane region" description="Helical" evidence="1">
    <location>
        <begin position="769"/>
        <end position="791"/>
    </location>
</feature>
<keyword evidence="4" id="KW-0687">Ribonucleoprotein</keyword>
<name>A0A9P1DAU5_9DINO</name>
<dbReference type="EMBL" id="CAMXCT030003728">
    <property type="protein sequence ID" value="CAL4793251.1"/>
    <property type="molecule type" value="Genomic_DNA"/>
</dbReference>
<reference evidence="3" key="1">
    <citation type="submission" date="2022-10" db="EMBL/GenBank/DDBJ databases">
        <authorList>
            <person name="Chen Y."/>
            <person name="Dougan E. K."/>
            <person name="Chan C."/>
            <person name="Rhodes N."/>
            <person name="Thang M."/>
        </authorList>
    </citation>
    <scope>NUCLEOTIDE SEQUENCE</scope>
</reference>
<sequence>MLWFRVCLWWWSSFGLPVVLATATAATTCLQDGIPEDQRQNLTIDGVSMPLGVATGGWDSVDLVTRVYQILASEVLGYHVRTLSTANSLHQMLAVSGCSGQDLALCTWPPTEHLSFEAWATGIQIPTWAAFSQLLGEASGSILGPVGYEGYDGLHVLGRANNKSEEAVGLHLTYYGNYNSAWFHPENYAAKISDVDPNKLRPCNITDEGYAFAARFYLEATGDVDGVEDRNGQRAYKCWLDEKWWLAPACRADPANCISIVSAGKGWGFPDITQKATFYNMNVGMAVASTFANYVAINTELQSLLYAWSPDSNFVAYQQLAVQFPERHDAEILQGIYRSMNARSTLFKLVAAGLEVAASRALGLAENLIFSSKDIEALLIQLVSADTKDTWQTACEWVKSNKESWEAWVPDRTTCAVGKGLVDLQDNFVTSKSEAVDCKMCSPGRVSVKFENTRVCSPCAPGSFQNAFGASECKLCEIGTMAANPGSRECDKCSLGLYANDTGMSFCYQCGADMGDEAGLWTTNEFVAGKIIELQGATAKSKCFCKEGWFLWQGRCQQCGDGLDCPGMNRLSLKRGYFSMSHAPNDVFHCLNEDYCPGGPAGTCAAGRHNQSIACNDCQDGLRDSGNGTCEECGGGDYAFFITVCFIIPIGVTCLYIGLKKETQRQSGSGSLMMTCSLQLLLVTVQMLSVMRRFDINWREPFASVLVFLEFLSFDLEMLSVSCVTSMGPVALFGLRSLVIPVLMFAILVVHLCFLLCTRSKTFQGSNLWRTMGTTFLVFFIVLFSMLLAPFQCHGHPNGTSTLKRYATVYCDGEGQHLAMFIIGGFACLMPVLFLAICTWVVLVHLPARLARSDAKCLESYSFLIRRFRPGAEIASVLFLVRNALVVLCPLATSTPGQLAMMNLIFYVNLIGVSFFKPWRSMSCNLLDCMLLFGMMVILDVGSVSVTDSNPAASMAMVMAFVVIMLLSILLNLLNGGYRYFQQKYRKQFRFFTCHQKNAAGSMARFLKMELELRNPGTKTFIDCDDLTDLTRLFSYVGQDTETFLILGSPAILTRKWCVGEMVTAHRNNVKTLLLSWPAFLKPDEKFIEHFPTLVPDYGELANHGIGLSDVAKTFRWLHTVASHNLPEKFTPSSAFPLVRMLCGQSLSACRMTTFYSTDCPVLANPEDTEAMATAMVLSSMLNPKLIGTRLPLTSVLEEGNDVLDGAQVALMICSSNCWKSAQVERWLLQTSQLPSCGVIPVIAEDNFLVPSPSMYEELRPTSLLDQQEFQRYCMVIKALFQEIAVVFVPQNYSSTHEDLLLRANQAAERLQATLTPLAEKVRAIEDRDGYKHIAEIDKGVDLKEDDWKEDPFCGKTLSATL</sequence>
<reference evidence="4 5" key="2">
    <citation type="submission" date="2024-05" db="EMBL/GenBank/DDBJ databases">
        <authorList>
            <person name="Chen Y."/>
            <person name="Shah S."/>
            <person name="Dougan E. K."/>
            <person name="Thang M."/>
            <person name="Chan C."/>
        </authorList>
    </citation>
    <scope>NUCLEOTIDE SEQUENCE [LARGE SCALE GENOMIC DNA]</scope>
</reference>
<evidence type="ECO:0000313" key="5">
    <source>
        <dbReference type="Proteomes" id="UP001152797"/>
    </source>
</evidence>
<feature type="transmembrane region" description="Helical" evidence="1">
    <location>
        <begin position="926"/>
        <end position="946"/>
    </location>
</feature>
<evidence type="ECO:0000313" key="3">
    <source>
        <dbReference type="EMBL" id="CAI4005939.1"/>
    </source>
</evidence>
<organism evidence="3">
    <name type="scientific">Cladocopium goreaui</name>
    <dbReference type="NCBI Taxonomy" id="2562237"/>
    <lineage>
        <taxon>Eukaryota</taxon>
        <taxon>Sar</taxon>
        <taxon>Alveolata</taxon>
        <taxon>Dinophyceae</taxon>
        <taxon>Suessiales</taxon>
        <taxon>Symbiodiniaceae</taxon>
        <taxon>Cladocopium</taxon>
    </lineage>
</organism>
<dbReference type="Gene3D" id="3.40.190.10">
    <property type="entry name" value="Periplasmic binding protein-like II"/>
    <property type="match status" value="1"/>
</dbReference>
<feature type="transmembrane region" description="Helical" evidence="1">
    <location>
        <begin position="899"/>
        <end position="919"/>
    </location>
</feature>
<accession>A0A9P1DAU5</accession>
<feature type="signal peptide" evidence="2">
    <location>
        <begin position="1"/>
        <end position="21"/>
    </location>
</feature>
<dbReference type="OrthoDB" id="437170at2759"/>
<dbReference type="GO" id="GO:0005840">
    <property type="term" value="C:ribosome"/>
    <property type="evidence" value="ECO:0007669"/>
    <property type="project" value="UniProtKB-KW"/>
</dbReference>
<dbReference type="Proteomes" id="UP001152797">
    <property type="component" value="Unassembled WGS sequence"/>
</dbReference>
<comment type="caution">
    <text evidence="3">The sequence shown here is derived from an EMBL/GenBank/DDBJ whole genome shotgun (WGS) entry which is preliminary data.</text>
</comment>
<dbReference type="EMBL" id="CAMXCT010003728">
    <property type="protein sequence ID" value="CAI4005939.1"/>
    <property type="molecule type" value="Genomic_DNA"/>
</dbReference>
<gene>
    <name evidence="3" type="ORF">C1SCF055_LOCUS31624</name>
</gene>
<dbReference type="SMART" id="SM01411">
    <property type="entry name" value="Ephrin_rec_like"/>
    <property type="match status" value="1"/>
</dbReference>
<feature type="transmembrane region" description="Helical" evidence="1">
    <location>
        <begin position="671"/>
        <end position="691"/>
    </location>
</feature>
<proteinExistence type="predicted"/>
<feature type="transmembrane region" description="Helical" evidence="1">
    <location>
        <begin position="818"/>
        <end position="843"/>
    </location>
</feature>
<evidence type="ECO:0000256" key="1">
    <source>
        <dbReference type="SAM" id="Phobius"/>
    </source>
</evidence>
<keyword evidence="4" id="KW-0689">Ribosomal protein</keyword>
<dbReference type="EMBL" id="CAMXCT020003728">
    <property type="protein sequence ID" value="CAL1159314.1"/>
    <property type="molecule type" value="Genomic_DNA"/>
</dbReference>
<keyword evidence="2" id="KW-0732">Signal</keyword>
<dbReference type="Gene3D" id="2.10.50.10">
    <property type="entry name" value="Tumor Necrosis Factor Receptor, subunit A, domain 2"/>
    <property type="match status" value="1"/>
</dbReference>
<feature type="transmembrane region" description="Helical" evidence="1">
    <location>
        <begin position="638"/>
        <end position="659"/>
    </location>
</feature>